<dbReference type="PANTHER" id="PTHR10075">
    <property type="entry name" value="BASIGIN RELATED"/>
    <property type="match status" value="1"/>
</dbReference>
<keyword evidence="9" id="KW-0393">Immunoglobulin domain</keyword>
<reference evidence="11" key="3">
    <citation type="submission" date="2019-06" db="EMBL/GenBank/DDBJ databases">
        <authorList>
            <person name="Poynton C."/>
            <person name="Hasenbein S."/>
            <person name="Benoit J.B."/>
            <person name="Sepulveda M.S."/>
            <person name="Poelchau M.F."/>
            <person name="Murali S.C."/>
            <person name="Chen S."/>
            <person name="Glastad K.M."/>
            <person name="Werren J.H."/>
            <person name="Vineis J.H."/>
            <person name="Bowen J.L."/>
            <person name="Friedrich M."/>
            <person name="Jones J."/>
            <person name="Robertson H.M."/>
            <person name="Feyereisen R."/>
            <person name="Mechler-Hickson A."/>
            <person name="Mathers N."/>
            <person name="Lee C.E."/>
            <person name="Colbourne J.K."/>
            <person name="Biales A."/>
            <person name="Johnston J.S."/>
            <person name="Wellborn G.A."/>
            <person name="Rosendale A.J."/>
            <person name="Cridge A.G."/>
            <person name="Munoz-Torres M.C."/>
            <person name="Bain P.A."/>
            <person name="Manny A.R."/>
            <person name="Major K.M."/>
            <person name="Lambert F.N."/>
            <person name="Vulpe C.D."/>
            <person name="Tuck P."/>
            <person name="Blalock B.J."/>
            <person name="Lin Y.-Y."/>
            <person name="Smith M.E."/>
            <person name="Ochoa-Acuna H."/>
            <person name="Chen M.-J.M."/>
            <person name="Childers C.P."/>
            <person name="Qu J."/>
            <person name="Dugan S."/>
            <person name="Lee S.L."/>
            <person name="Chao H."/>
            <person name="Dinh H."/>
            <person name="Han Y."/>
            <person name="Doddapaneni H."/>
            <person name="Worley K.C."/>
            <person name="Muzny D.M."/>
            <person name="Gibbs R.A."/>
            <person name="Richards S."/>
        </authorList>
    </citation>
    <scope>NUCLEOTIDE SEQUENCE</scope>
    <source>
        <strain evidence="11">HAZT.00-mixed</strain>
        <tissue evidence="11">Whole organism</tissue>
    </source>
</reference>
<dbReference type="InterPro" id="IPR013098">
    <property type="entry name" value="Ig_I-set"/>
</dbReference>
<evidence type="ECO:0000259" key="10">
    <source>
        <dbReference type="PROSITE" id="PS50835"/>
    </source>
</evidence>
<evidence type="ECO:0000256" key="3">
    <source>
        <dbReference type="ARBA" id="ARBA00022729"/>
    </source>
</evidence>
<evidence type="ECO:0000256" key="2">
    <source>
        <dbReference type="ARBA" id="ARBA00022692"/>
    </source>
</evidence>
<proteinExistence type="predicted"/>
<dbReference type="SMART" id="SM00409">
    <property type="entry name" value="IG"/>
    <property type="match status" value="3"/>
</dbReference>
<keyword evidence="6" id="KW-1133">Transmembrane helix</keyword>
<reference evidence="11" key="2">
    <citation type="journal article" date="2018" name="Environ. Sci. Technol.">
        <title>The Toxicogenome of Hyalella azteca: A Model for Sediment Ecotoxicology and Evolutionary Toxicology.</title>
        <authorList>
            <person name="Poynton H.C."/>
            <person name="Hasenbein S."/>
            <person name="Benoit J.B."/>
            <person name="Sepulveda M.S."/>
            <person name="Poelchau M.F."/>
            <person name="Hughes D.S.T."/>
            <person name="Murali S.C."/>
            <person name="Chen S."/>
            <person name="Glastad K.M."/>
            <person name="Goodisman M.A.D."/>
            <person name="Werren J.H."/>
            <person name="Vineis J.H."/>
            <person name="Bowen J.L."/>
            <person name="Friedrich M."/>
            <person name="Jones J."/>
            <person name="Robertson H.M."/>
            <person name="Feyereisen R."/>
            <person name="Mechler-Hickson A."/>
            <person name="Mathers N."/>
            <person name="Lee C.E."/>
            <person name="Colbourne J.K."/>
            <person name="Biales A."/>
            <person name="Johnston J.S."/>
            <person name="Wellborn G.A."/>
            <person name="Rosendale A.J."/>
            <person name="Cridge A.G."/>
            <person name="Munoz-Torres M.C."/>
            <person name="Bain P.A."/>
            <person name="Manny A.R."/>
            <person name="Major K.M."/>
            <person name="Lambert F.N."/>
            <person name="Vulpe C.D."/>
            <person name="Tuck P."/>
            <person name="Blalock B.J."/>
            <person name="Lin Y.Y."/>
            <person name="Smith M.E."/>
            <person name="Ochoa-Acuna H."/>
            <person name="Chen M.M."/>
            <person name="Childers C.P."/>
            <person name="Qu J."/>
            <person name="Dugan S."/>
            <person name="Lee S.L."/>
            <person name="Chao H."/>
            <person name="Dinh H."/>
            <person name="Han Y."/>
            <person name="Doddapaneni H."/>
            <person name="Worley K.C."/>
            <person name="Muzny D.M."/>
            <person name="Gibbs R.A."/>
            <person name="Richards S."/>
        </authorList>
    </citation>
    <scope>NUCLEOTIDE SEQUENCE</scope>
    <source>
        <strain evidence="11">HAZT.00-mixed</strain>
        <tissue evidence="11">Whole organism</tissue>
    </source>
</reference>
<comment type="subcellular location">
    <subcellularLocation>
        <location evidence="1">Membrane</location>
        <topology evidence="1">Single-pass membrane protein</topology>
    </subcellularLocation>
</comment>
<evidence type="ECO:0000256" key="8">
    <source>
        <dbReference type="ARBA" id="ARBA00023157"/>
    </source>
</evidence>
<dbReference type="CDD" id="cd20956">
    <property type="entry name" value="IgI_4_Dscam"/>
    <property type="match status" value="1"/>
</dbReference>
<dbReference type="PROSITE" id="PS50835">
    <property type="entry name" value="IG_LIKE"/>
    <property type="match status" value="3"/>
</dbReference>
<dbReference type="InterPro" id="IPR003598">
    <property type="entry name" value="Ig_sub2"/>
</dbReference>
<dbReference type="FunFam" id="2.60.40.10:FF:000333">
    <property type="entry name" value="Down syndrome cell adhesion molecule"/>
    <property type="match status" value="1"/>
</dbReference>
<keyword evidence="5" id="KW-0130">Cell adhesion</keyword>
<dbReference type="GO" id="GO:0007156">
    <property type="term" value="P:homophilic cell adhesion via plasma membrane adhesion molecules"/>
    <property type="evidence" value="ECO:0007669"/>
    <property type="project" value="TreeGrafter"/>
</dbReference>
<dbReference type="FunFam" id="2.60.40.10:FF:000017">
    <property type="entry name" value="Down syndrome cell adhesion molecule b"/>
    <property type="match status" value="1"/>
</dbReference>
<dbReference type="GO" id="GO:0030424">
    <property type="term" value="C:axon"/>
    <property type="evidence" value="ECO:0007669"/>
    <property type="project" value="TreeGrafter"/>
</dbReference>
<keyword evidence="4" id="KW-0677">Repeat</keyword>
<dbReference type="PANTHER" id="PTHR10075:SF100">
    <property type="entry name" value="FASCICLIN-2"/>
    <property type="match status" value="1"/>
</dbReference>
<dbReference type="GO" id="GO:0005886">
    <property type="term" value="C:plasma membrane"/>
    <property type="evidence" value="ECO:0007669"/>
    <property type="project" value="TreeGrafter"/>
</dbReference>
<comment type="caution">
    <text evidence="11">The sequence shown here is derived from an EMBL/GenBank/DDBJ whole genome shotgun (WGS) entry which is preliminary data.</text>
</comment>
<keyword evidence="3" id="KW-0732">Signal</keyword>
<evidence type="ECO:0000256" key="9">
    <source>
        <dbReference type="ARBA" id="ARBA00023319"/>
    </source>
</evidence>
<dbReference type="InterPro" id="IPR007110">
    <property type="entry name" value="Ig-like_dom"/>
</dbReference>
<dbReference type="SUPFAM" id="SSF48726">
    <property type="entry name" value="Immunoglobulin"/>
    <property type="match status" value="4"/>
</dbReference>
<dbReference type="Proteomes" id="UP000711488">
    <property type="component" value="Unassembled WGS sequence"/>
</dbReference>
<name>A0A6A0H4C6_HYAAZ</name>
<dbReference type="GO" id="GO:0098632">
    <property type="term" value="F:cell-cell adhesion mediator activity"/>
    <property type="evidence" value="ECO:0007669"/>
    <property type="project" value="TreeGrafter"/>
</dbReference>
<dbReference type="AlphaFoldDB" id="A0A6A0H4C6"/>
<keyword evidence="2" id="KW-0812">Transmembrane</keyword>
<dbReference type="InterPro" id="IPR013783">
    <property type="entry name" value="Ig-like_fold"/>
</dbReference>
<evidence type="ECO:0000256" key="5">
    <source>
        <dbReference type="ARBA" id="ARBA00022889"/>
    </source>
</evidence>
<evidence type="ECO:0000256" key="4">
    <source>
        <dbReference type="ARBA" id="ARBA00022737"/>
    </source>
</evidence>
<dbReference type="Pfam" id="PF13927">
    <property type="entry name" value="Ig_3"/>
    <property type="match status" value="2"/>
</dbReference>
<feature type="domain" description="Ig-like" evidence="10">
    <location>
        <begin position="105"/>
        <end position="186"/>
    </location>
</feature>
<organism evidence="11">
    <name type="scientific">Hyalella azteca</name>
    <name type="common">Amphipod</name>
    <dbReference type="NCBI Taxonomy" id="294128"/>
    <lineage>
        <taxon>Eukaryota</taxon>
        <taxon>Metazoa</taxon>
        <taxon>Ecdysozoa</taxon>
        <taxon>Arthropoda</taxon>
        <taxon>Crustacea</taxon>
        <taxon>Multicrustacea</taxon>
        <taxon>Malacostraca</taxon>
        <taxon>Eumalacostraca</taxon>
        <taxon>Peracarida</taxon>
        <taxon>Amphipoda</taxon>
        <taxon>Senticaudata</taxon>
        <taxon>Talitrida</taxon>
        <taxon>Talitroidea</taxon>
        <taxon>Hyalellidae</taxon>
        <taxon>Hyalella</taxon>
    </lineage>
</organism>
<accession>A0A6A0H4C6</accession>
<dbReference type="InterPro" id="IPR036179">
    <property type="entry name" value="Ig-like_dom_sf"/>
</dbReference>
<evidence type="ECO:0000256" key="1">
    <source>
        <dbReference type="ARBA" id="ARBA00004167"/>
    </source>
</evidence>
<dbReference type="GO" id="GO:0070593">
    <property type="term" value="P:dendrite self-avoidance"/>
    <property type="evidence" value="ECO:0007669"/>
    <property type="project" value="TreeGrafter"/>
</dbReference>
<feature type="domain" description="Ig-like" evidence="10">
    <location>
        <begin position="7"/>
        <end position="100"/>
    </location>
</feature>
<dbReference type="Gene3D" id="2.60.40.10">
    <property type="entry name" value="Immunoglobulins"/>
    <property type="match status" value="4"/>
</dbReference>
<evidence type="ECO:0000313" key="11">
    <source>
        <dbReference type="EMBL" id="KAA0199309.1"/>
    </source>
</evidence>
<reference evidence="11" key="1">
    <citation type="submission" date="2014-08" db="EMBL/GenBank/DDBJ databases">
        <authorList>
            <person name="Murali S."/>
            <person name="Richards S."/>
            <person name="Bandaranaike D."/>
            <person name="Bellair M."/>
            <person name="Blankenburg K."/>
            <person name="Chao H."/>
            <person name="Dinh H."/>
            <person name="Doddapaneni H."/>
            <person name="Dugan-Rocha S."/>
            <person name="Elkadiri S."/>
            <person name="Gnanaolivu R."/>
            <person name="Hughes D."/>
            <person name="Lee S."/>
            <person name="Li M."/>
            <person name="Ming W."/>
            <person name="Munidasa M."/>
            <person name="Muniz J."/>
            <person name="Nguyen L."/>
            <person name="Osuji N."/>
            <person name="Pu L.-L."/>
            <person name="Puazo M."/>
            <person name="Skinner E."/>
            <person name="Qu C."/>
            <person name="Quiroz J."/>
            <person name="Raj R."/>
            <person name="Weissenberger G."/>
            <person name="Xin Y."/>
            <person name="Zou X."/>
            <person name="Han Y."/>
            <person name="Worley K."/>
            <person name="Muzny D."/>
            <person name="Gibbs R."/>
        </authorList>
    </citation>
    <scope>NUCLEOTIDE SEQUENCE</scope>
    <source>
        <strain evidence="11">HAZT.00-mixed</strain>
        <tissue evidence="11">Whole organism</tissue>
    </source>
</reference>
<keyword evidence="8" id="KW-1015">Disulfide bond</keyword>
<keyword evidence="7" id="KW-0472">Membrane</keyword>
<dbReference type="EMBL" id="JQDR03006990">
    <property type="protein sequence ID" value="KAA0199309.1"/>
    <property type="molecule type" value="Genomic_DNA"/>
</dbReference>
<sequence length="374" mass="39015">MLTESAPLLHYQFIEQTIQPGQSVSLKCAAVGNPVPTLTWLLNGLPVQRSDRVLVGEQPGARGRVVGHVNITSSRVQDGGAYRCIASSSAGKVGHTANLNIYGEPTARHTASLTAVAGEALELYCPVAGYPLQSFLWTKDGVTLTGTEDNIRLGPGGTLTLKSARKPADSGLYSCSASVRQERSASAAVQVDVLTAPRIALVSTSDGGVEAGDRVTLTCTVSKGDSPLTIMWYRDGIPLPSHGSRTDDITIVSLNAYNSVLGVERVGPRHGGRYSCRASNAAGTDVLAYSLVVNGTCQLLQMSGHGGGGGGGGTKVKDIDSFSSVLTLGPLTLDHVGRYSCRASNSAATVEAGADLTVNGKVVLMLHDRRDRQD</sequence>
<gene>
    <name evidence="11" type="ORF">HAZT_HAZT006499</name>
</gene>
<evidence type="ECO:0000256" key="7">
    <source>
        <dbReference type="ARBA" id="ARBA00023136"/>
    </source>
</evidence>
<dbReference type="SMART" id="SM00408">
    <property type="entry name" value="IGc2"/>
    <property type="match status" value="3"/>
</dbReference>
<dbReference type="InterPro" id="IPR003599">
    <property type="entry name" value="Ig_sub"/>
</dbReference>
<feature type="domain" description="Ig-like" evidence="10">
    <location>
        <begin position="197"/>
        <end position="294"/>
    </location>
</feature>
<dbReference type="Pfam" id="PF07679">
    <property type="entry name" value="I-set"/>
    <property type="match status" value="1"/>
</dbReference>
<evidence type="ECO:0000256" key="6">
    <source>
        <dbReference type="ARBA" id="ARBA00022989"/>
    </source>
</evidence>
<protein>
    <recommendedName>
        <fullName evidence="10">Ig-like domain-containing protein</fullName>
    </recommendedName>
</protein>
<dbReference type="GO" id="GO:0007411">
    <property type="term" value="P:axon guidance"/>
    <property type="evidence" value="ECO:0007669"/>
    <property type="project" value="TreeGrafter"/>
</dbReference>